<dbReference type="Proteomes" id="UP000094463">
    <property type="component" value="Chromosome"/>
</dbReference>
<reference evidence="4 5" key="1">
    <citation type="submission" date="2015-08" db="EMBL/GenBank/DDBJ databases">
        <title>The complete genome sequence of Bacillus beveridgei MLTeJB.</title>
        <authorList>
            <person name="Hanson T.E."/>
            <person name="Mesa C."/>
            <person name="Basesman S.M."/>
            <person name="Oremland R.S."/>
        </authorList>
    </citation>
    <scope>NUCLEOTIDE SEQUENCE [LARGE SCALE GENOMIC DNA]</scope>
    <source>
        <strain evidence="4 5">MLTeJB</strain>
    </source>
</reference>
<dbReference type="NCBIfam" id="NF033551">
    <property type="entry name" value="transpos_IS1182"/>
    <property type="match status" value="1"/>
</dbReference>
<dbReference type="KEGG" id="bbev:BBEV_0760"/>
<dbReference type="EMBL" id="CP012502">
    <property type="protein sequence ID" value="AOM82131.1"/>
    <property type="molecule type" value="Genomic_DNA"/>
</dbReference>
<accession>A0A1D7QT21</accession>
<dbReference type="PANTHER" id="PTHR33408:SF2">
    <property type="entry name" value="TRANSPOSASE DDE DOMAIN-CONTAINING PROTEIN"/>
    <property type="match status" value="1"/>
</dbReference>
<proteinExistence type="predicted"/>
<feature type="domain" description="Transposase DDE" evidence="3">
    <location>
        <begin position="476"/>
        <end position="602"/>
    </location>
</feature>
<keyword evidence="5" id="KW-1185">Reference proteome</keyword>
<feature type="region of interest" description="Disordered" evidence="1">
    <location>
        <begin position="293"/>
        <end position="322"/>
    </location>
</feature>
<dbReference type="InterPro" id="IPR008490">
    <property type="entry name" value="Transposase_InsH_N"/>
</dbReference>
<dbReference type="InterPro" id="IPR025668">
    <property type="entry name" value="Tnp_DDE_dom"/>
</dbReference>
<evidence type="ECO:0000259" key="3">
    <source>
        <dbReference type="Pfam" id="PF13751"/>
    </source>
</evidence>
<evidence type="ECO:0000259" key="2">
    <source>
        <dbReference type="Pfam" id="PF05598"/>
    </source>
</evidence>
<dbReference type="AlphaFoldDB" id="A0A1D7QT21"/>
<dbReference type="Pfam" id="PF13751">
    <property type="entry name" value="DDE_Tnp_1_6"/>
    <property type="match status" value="1"/>
</dbReference>
<dbReference type="InterPro" id="IPR047629">
    <property type="entry name" value="IS1182_transpos"/>
</dbReference>
<organism evidence="4 5">
    <name type="scientific">Salisediminibacterium beveridgei</name>
    <dbReference type="NCBI Taxonomy" id="632773"/>
    <lineage>
        <taxon>Bacteria</taxon>
        <taxon>Bacillati</taxon>
        <taxon>Bacillota</taxon>
        <taxon>Bacilli</taxon>
        <taxon>Bacillales</taxon>
        <taxon>Bacillaceae</taxon>
        <taxon>Salisediminibacterium</taxon>
    </lineage>
</organism>
<dbReference type="PATRIC" id="fig|632773.3.peg.799"/>
<feature type="compositionally biased region" description="Basic residues" evidence="1">
    <location>
        <begin position="307"/>
        <end position="322"/>
    </location>
</feature>
<name>A0A1D7QT21_9BACI</name>
<dbReference type="Pfam" id="PF05598">
    <property type="entry name" value="DUF772"/>
    <property type="match status" value="1"/>
</dbReference>
<evidence type="ECO:0000313" key="4">
    <source>
        <dbReference type="EMBL" id="AOM82131.1"/>
    </source>
</evidence>
<gene>
    <name evidence="4" type="ORF">BBEV_0760</name>
</gene>
<evidence type="ECO:0000313" key="5">
    <source>
        <dbReference type="Proteomes" id="UP000094463"/>
    </source>
</evidence>
<evidence type="ECO:0000256" key="1">
    <source>
        <dbReference type="SAM" id="MobiDB-lite"/>
    </source>
</evidence>
<protein>
    <submittedName>
        <fullName evidence="4">Transposase</fullName>
    </submittedName>
</protein>
<feature type="domain" description="Transposase InsH N-terminal" evidence="2">
    <location>
        <begin position="102"/>
        <end position="187"/>
    </location>
</feature>
<sequence length="666" mass="78809">MWVFCIEGLIVQKYNRLPRARLQLTVGKPPPVDLQLLLFPQASHVFLTINCIERPSGLDFYIKKGYLRIKLERPSHNKTGGILMFLDYNMNQLVLPMDLSLQLQKNDVAFAVNDLVESIPEEAFEAFYKSQGRPSYHPKMMMKVILCAYTQSTFSGRKIEALLQDSIRMMWLAQGHAPTYRTINRFRVHPDVEELLRQCFVQFRSRLVQEEAIDNEAIFIDGTKIEANANKFTFVWKKSVQRYHHDIVTKSNAIYDELIEQEIIPAIELEDQEALTDDELNKVHEELDQTVQDYDKQIEENDDAKERKRLRSERKKPKEKRKKFQDFIERKARYEKDLAILGDRNSYSKTDHDATFMRMKDDYMKNGQLKAGYNLQIATEGQYTLAYDIYPNPTDTRTLIPFLDTIERRYFSLPDYIVGDAGYGSEQNYEDIFLNRLSSTPLITYSMYRKEKKRSFKTDRYHVMNWNYNQDQDYFLCPNGKKVTFRYVSKRTDRAGFERTFKVYESEDCTGCPLRASCTKAKEGKNRKVYYNEKWELQKEHIRQLLSEEETGAIYGRRKVDVEPVFGFLKANLHFTRMSVRGKDKVKKEMGFALMAVNLRKYTALYCFLYLYQQTKRFRLSIYDNRKRILIIQGFLSQPRFLVLHSFSRFRFSDSSIDFPSCENRM</sequence>
<dbReference type="PANTHER" id="PTHR33408">
    <property type="entry name" value="TRANSPOSASE"/>
    <property type="match status" value="1"/>
</dbReference>